<sequence>MVGVAFPNLLLAASLLLVALIGDVSLFGVPVWATILYVPTVVLAVLANPLVRPLWRRISMINLATMAIVFPALVVRQGMIRIPFVDRGNGTLLAPTMVTLVVVFALLIVGLGCAVLSQEDPEFAGVAFLPAAMLVPVLAGQNGPSGLMATLWALAIVYLTSAALTVVASMLVGPYATLVAPVAIAVEFVTLTLMRSDSIFPIGAGSVAKGLFFVVVGVTVTLSILVPMASAWIRQVTRIAQSSDRRLSHQ</sequence>
<dbReference type="AlphaFoldDB" id="A0A6J4VBU2"/>
<reference evidence="2" key="1">
    <citation type="submission" date="2020-02" db="EMBL/GenBank/DDBJ databases">
        <authorList>
            <person name="Meier V. D."/>
        </authorList>
    </citation>
    <scope>NUCLEOTIDE SEQUENCE</scope>
    <source>
        <strain evidence="2">AVDCRST_MAG87</strain>
    </source>
</reference>
<keyword evidence="1" id="KW-0812">Transmembrane</keyword>
<dbReference type="EMBL" id="CADCWJ010000599">
    <property type="protein sequence ID" value="CAA9574470.1"/>
    <property type="molecule type" value="Genomic_DNA"/>
</dbReference>
<feature type="transmembrane region" description="Helical" evidence="1">
    <location>
        <begin position="210"/>
        <end position="233"/>
    </location>
</feature>
<feature type="transmembrane region" description="Helical" evidence="1">
    <location>
        <begin position="63"/>
        <end position="80"/>
    </location>
</feature>
<accession>A0A6J4VBU2</accession>
<organism evidence="2">
    <name type="scientific">uncultured Thermomicrobiales bacterium</name>
    <dbReference type="NCBI Taxonomy" id="1645740"/>
    <lineage>
        <taxon>Bacteria</taxon>
        <taxon>Pseudomonadati</taxon>
        <taxon>Thermomicrobiota</taxon>
        <taxon>Thermomicrobia</taxon>
        <taxon>Thermomicrobiales</taxon>
        <taxon>environmental samples</taxon>
    </lineage>
</organism>
<feature type="transmembrane region" description="Helical" evidence="1">
    <location>
        <begin position="31"/>
        <end position="51"/>
    </location>
</feature>
<feature type="transmembrane region" description="Helical" evidence="1">
    <location>
        <begin position="123"/>
        <end position="141"/>
    </location>
</feature>
<keyword evidence="1" id="KW-1133">Transmembrane helix</keyword>
<gene>
    <name evidence="2" type="ORF">AVDCRST_MAG87-2748</name>
</gene>
<evidence type="ECO:0000256" key="1">
    <source>
        <dbReference type="SAM" id="Phobius"/>
    </source>
</evidence>
<keyword evidence="1" id="KW-0472">Membrane</keyword>
<protein>
    <submittedName>
        <fullName evidence="2">Uncharacterized protein</fullName>
    </submittedName>
</protein>
<evidence type="ECO:0000313" key="2">
    <source>
        <dbReference type="EMBL" id="CAA9574470.1"/>
    </source>
</evidence>
<name>A0A6J4VBU2_9BACT</name>
<feature type="transmembrane region" description="Helical" evidence="1">
    <location>
        <begin position="175"/>
        <end position="194"/>
    </location>
</feature>
<proteinExistence type="predicted"/>
<feature type="transmembrane region" description="Helical" evidence="1">
    <location>
        <begin position="147"/>
        <end position="168"/>
    </location>
</feature>
<feature type="transmembrane region" description="Helical" evidence="1">
    <location>
        <begin position="92"/>
        <end position="116"/>
    </location>
</feature>